<dbReference type="PROSITE" id="PS50104">
    <property type="entry name" value="TIR"/>
    <property type="match status" value="1"/>
</dbReference>
<reference evidence="3 4" key="1">
    <citation type="submission" date="2015-09" db="EMBL/GenBank/DDBJ databases">
        <authorList>
            <consortium name="Pathogen Informatics"/>
        </authorList>
    </citation>
    <scope>NUCLEOTIDE SEQUENCE [LARGE SCALE GENOMIC DNA]</scope>
    <source>
        <strain evidence="3 4">2789STDY5608838</strain>
    </source>
</reference>
<dbReference type="RefSeq" id="WP_055052870.1">
    <property type="nucleotide sequence ID" value="NZ_CYZA01000004.1"/>
</dbReference>
<dbReference type="InterPro" id="IPR000157">
    <property type="entry name" value="TIR_dom"/>
</dbReference>
<dbReference type="SUPFAM" id="SSF52200">
    <property type="entry name" value="Toll/Interleukin receptor TIR domain"/>
    <property type="match status" value="1"/>
</dbReference>
<dbReference type="Pfam" id="PF13676">
    <property type="entry name" value="TIR_2"/>
    <property type="match status" value="1"/>
</dbReference>
<keyword evidence="1" id="KW-0175">Coiled coil</keyword>
<feature type="domain" description="TIR" evidence="2">
    <location>
        <begin position="205"/>
        <end position="333"/>
    </location>
</feature>
<dbReference type="SMART" id="SM00255">
    <property type="entry name" value="TIR"/>
    <property type="match status" value="1"/>
</dbReference>
<proteinExistence type="predicted"/>
<evidence type="ECO:0000313" key="4">
    <source>
        <dbReference type="Proteomes" id="UP000095447"/>
    </source>
</evidence>
<dbReference type="InterPro" id="IPR035897">
    <property type="entry name" value="Toll_tir_struct_dom_sf"/>
</dbReference>
<accession>A0A173YTV8</accession>
<evidence type="ECO:0000256" key="1">
    <source>
        <dbReference type="SAM" id="Coils"/>
    </source>
</evidence>
<dbReference type="Gene3D" id="3.40.50.10140">
    <property type="entry name" value="Toll/interleukin-1 receptor homology (TIR) domain"/>
    <property type="match status" value="1"/>
</dbReference>
<evidence type="ECO:0000259" key="2">
    <source>
        <dbReference type="PROSITE" id="PS50104"/>
    </source>
</evidence>
<dbReference type="GO" id="GO:0007165">
    <property type="term" value="P:signal transduction"/>
    <property type="evidence" value="ECO:0007669"/>
    <property type="project" value="InterPro"/>
</dbReference>
<sequence>MKIMIIGGKTEKKEDWEDIRQVCFEIGKILCTKNHSLELCSPFEDSADYWVFKGYSSDENSTASVNFHYVKLKHVEEKLQELENQNIRINKIPTIVNEIQDDKGMQYAWLLCQLEALDSCHCIIAIGGKNNGSANMLLRFAEGKRKMIVPLVWAGGAAQSSYERRIYQLTDIFGDDLYLLNSRTHYNKIIEKIGIEKQGIPKSIKERKIFISYARKRPYEADYIETLLRRRGISVFRDESEFGAGKEIPIQIEENIHKANTFIAVYCAEYACSPWCYDELELALDLGEKKQLDIWLICVDDTRIVSKRARNLVFYQVHNREDIEGRILELIMK</sequence>
<evidence type="ECO:0000313" key="3">
    <source>
        <dbReference type="EMBL" id="CUN67354.1"/>
    </source>
</evidence>
<protein>
    <submittedName>
        <fullName evidence="3">TIR domain</fullName>
    </submittedName>
</protein>
<feature type="coiled-coil region" evidence="1">
    <location>
        <begin position="65"/>
        <end position="92"/>
    </location>
</feature>
<organism evidence="3 4">
    <name type="scientific">Blautia obeum</name>
    <dbReference type="NCBI Taxonomy" id="40520"/>
    <lineage>
        <taxon>Bacteria</taxon>
        <taxon>Bacillati</taxon>
        <taxon>Bacillota</taxon>
        <taxon>Clostridia</taxon>
        <taxon>Lachnospirales</taxon>
        <taxon>Lachnospiraceae</taxon>
        <taxon>Blautia</taxon>
    </lineage>
</organism>
<dbReference type="AlphaFoldDB" id="A0A173YTV8"/>
<dbReference type="EMBL" id="CYZA01000004">
    <property type="protein sequence ID" value="CUN67354.1"/>
    <property type="molecule type" value="Genomic_DNA"/>
</dbReference>
<dbReference type="Proteomes" id="UP000095447">
    <property type="component" value="Unassembled WGS sequence"/>
</dbReference>
<gene>
    <name evidence="3" type="ORF">ERS852395_00991</name>
</gene>
<name>A0A173YTV8_9FIRM</name>